<dbReference type="Gene3D" id="3.40.630.30">
    <property type="match status" value="1"/>
</dbReference>
<accession>A0A0B8QMI1</accession>
<gene>
    <name evidence="2" type="ORF">JCM19241_531</name>
</gene>
<dbReference type="InterPro" id="IPR000182">
    <property type="entry name" value="GNAT_dom"/>
</dbReference>
<name>A0A0B8QMI1_9VIBR</name>
<reference evidence="2 3" key="1">
    <citation type="submission" date="2015-01" db="EMBL/GenBank/DDBJ databases">
        <title>Vibrio sp. C94 JCM 19241 whole genome shotgun sequence.</title>
        <authorList>
            <person name="Sawabe T."/>
            <person name="Meirelles P."/>
            <person name="Feng G."/>
            <person name="Sayaka M."/>
            <person name="Hattori M."/>
            <person name="Ohkuma M."/>
        </authorList>
    </citation>
    <scope>NUCLEOTIDE SEQUENCE [LARGE SCALE GENOMIC DNA]</scope>
    <source>
        <strain evidence="3">JCM 19241</strain>
    </source>
</reference>
<keyword evidence="2" id="KW-0808">Transferase</keyword>
<feature type="domain" description="N-acetyltransferase" evidence="1">
    <location>
        <begin position="1"/>
        <end position="150"/>
    </location>
</feature>
<organism evidence="2 3">
    <name type="scientific">Vibrio ishigakensis</name>
    <dbReference type="NCBI Taxonomy" id="1481914"/>
    <lineage>
        <taxon>Bacteria</taxon>
        <taxon>Pseudomonadati</taxon>
        <taxon>Pseudomonadota</taxon>
        <taxon>Gammaproteobacteria</taxon>
        <taxon>Vibrionales</taxon>
        <taxon>Vibrionaceae</taxon>
        <taxon>Vibrio</taxon>
    </lineage>
</organism>
<dbReference type="Proteomes" id="UP000031666">
    <property type="component" value="Unassembled WGS sequence"/>
</dbReference>
<protein>
    <submittedName>
        <fullName evidence="2">Ribosomal-protein-S18p-alanine acetyltransferase</fullName>
    </submittedName>
</protein>
<dbReference type="InterPro" id="IPR016181">
    <property type="entry name" value="Acyl_CoA_acyltransferase"/>
</dbReference>
<dbReference type="PROSITE" id="PS51186">
    <property type="entry name" value="GNAT"/>
    <property type="match status" value="1"/>
</dbReference>
<dbReference type="EMBL" id="BBSC01000005">
    <property type="protein sequence ID" value="GAM76233.1"/>
    <property type="molecule type" value="Genomic_DNA"/>
</dbReference>
<sequence length="152" mass="17415">MYFRTYTPADKDQLITILESNCPKYFRIEDKDDLIYFLDNFADDNYLVAVEGDTIIGCGGHYTKTDCHGIAWVMFKYGSLRPSRLLKVADAFFAEIESRLLSEKTGLDIVINTTQLMQKFFSRYGFHTTSVVRDGFGEGLDECCMVKPTKEL</sequence>
<proteinExistence type="predicted"/>
<dbReference type="AlphaFoldDB" id="A0A0B8QMI1"/>
<evidence type="ECO:0000313" key="3">
    <source>
        <dbReference type="Proteomes" id="UP000031666"/>
    </source>
</evidence>
<dbReference type="SUPFAM" id="SSF55729">
    <property type="entry name" value="Acyl-CoA N-acyltransferases (Nat)"/>
    <property type="match status" value="1"/>
</dbReference>
<evidence type="ECO:0000313" key="2">
    <source>
        <dbReference type="EMBL" id="GAM76233.1"/>
    </source>
</evidence>
<reference evidence="2 3" key="2">
    <citation type="submission" date="2015-01" db="EMBL/GenBank/DDBJ databases">
        <authorList>
            <consortium name="NBRP consortium"/>
            <person name="Sawabe T."/>
            <person name="Meirelles P."/>
            <person name="Feng G."/>
            <person name="Sayaka M."/>
            <person name="Hattori M."/>
            <person name="Ohkuma M."/>
        </authorList>
    </citation>
    <scope>NUCLEOTIDE SEQUENCE [LARGE SCALE GENOMIC DNA]</scope>
    <source>
        <strain evidence="3">JCM 19241</strain>
    </source>
</reference>
<comment type="caution">
    <text evidence="2">The sequence shown here is derived from an EMBL/GenBank/DDBJ whole genome shotgun (WGS) entry which is preliminary data.</text>
</comment>
<evidence type="ECO:0000259" key="1">
    <source>
        <dbReference type="PROSITE" id="PS51186"/>
    </source>
</evidence>
<dbReference type="STRING" id="1481914.JCM19241_531"/>
<dbReference type="GO" id="GO:0016747">
    <property type="term" value="F:acyltransferase activity, transferring groups other than amino-acyl groups"/>
    <property type="evidence" value="ECO:0007669"/>
    <property type="project" value="InterPro"/>
</dbReference>